<dbReference type="EMBL" id="JAAFYZ010000010">
    <property type="protein sequence ID" value="MBS2546168.1"/>
    <property type="molecule type" value="Genomic_DNA"/>
</dbReference>
<proteinExistence type="predicted"/>
<name>A0ABS5KIF5_9ACTN</name>
<dbReference type="Pfam" id="PF17338">
    <property type="entry name" value="GP88"/>
    <property type="match status" value="1"/>
</dbReference>
<dbReference type="InterPro" id="IPR020290">
    <property type="entry name" value="Gp88"/>
</dbReference>
<reference evidence="2 3" key="1">
    <citation type="submission" date="2020-02" db="EMBL/GenBank/DDBJ databases">
        <title>Acidophilic actinobacteria isolated from forest soil.</title>
        <authorList>
            <person name="Golinska P."/>
        </authorList>
    </citation>
    <scope>NUCLEOTIDE SEQUENCE [LARGE SCALE GENOMIC DNA]</scope>
    <source>
        <strain evidence="2 3">NL8</strain>
    </source>
</reference>
<sequence length="59" mass="6680">MALLTQNRELKRIGVWNWTLPAFAGRLPDGRTYNTCPEAGAACRSLCYASRLARIRGRR</sequence>
<evidence type="ECO:0000313" key="3">
    <source>
        <dbReference type="Proteomes" id="UP000730482"/>
    </source>
</evidence>
<evidence type="ECO:0000313" key="2">
    <source>
        <dbReference type="EMBL" id="MBS2546168.1"/>
    </source>
</evidence>
<keyword evidence="3" id="KW-1185">Reference proteome</keyword>
<protein>
    <recommendedName>
        <fullName evidence="1">Gene product 88 domain-containing protein</fullName>
    </recommendedName>
</protein>
<evidence type="ECO:0000259" key="1">
    <source>
        <dbReference type="Pfam" id="PF17338"/>
    </source>
</evidence>
<accession>A0ABS5KIF5</accession>
<gene>
    <name evidence="2" type="ORF">KGQ19_04735</name>
</gene>
<comment type="caution">
    <text evidence="2">The sequence shown here is derived from an EMBL/GenBank/DDBJ whole genome shotgun (WGS) entry which is preliminary data.</text>
</comment>
<organism evidence="2 3">
    <name type="scientific">Catenulispora pinistramenti</name>
    <dbReference type="NCBI Taxonomy" id="2705254"/>
    <lineage>
        <taxon>Bacteria</taxon>
        <taxon>Bacillati</taxon>
        <taxon>Actinomycetota</taxon>
        <taxon>Actinomycetes</taxon>
        <taxon>Catenulisporales</taxon>
        <taxon>Catenulisporaceae</taxon>
        <taxon>Catenulispora</taxon>
    </lineage>
</organism>
<feature type="domain" description="Gene product 88" evidence="1">
    <location>
        <begin position="6"/>
        <end position="51"/>
    </location>
</feature>
<dbReference type="Proteomes" id="UP000730482">
    <property type="component" value="Unassembled WGS sequence"/>
</dbReference>